<accession>A0A1R1YGJ8</accession>
<organism evidence="1 2">
    <name type="scientific">Smittium culicis</name>
    <dbReference type="NCBI Taxonomy" id="133412"/>
    <lineage>
        <taxon>Eukaryota</taxon>
        <taxon>Fungi</taxon>
        <taxon>Fungi incertae sedis</taxon>
        <taxon>Zoopagomycota</taxon>
        <taxon>Kickxellomycotina</taxon>
        <taxon>Harpellomycetes</taxon>
        <taxon>Harpellales</taxon>
        <taxon>Legeriomycetaceae</taxon>
        <taxon>Smittium</taxon>
    </lineage>
</organism>
<dbReference type="EMBL" id="LSSM01001567">
    <property type="protein sequence ID" value="OMJ25846.1"/>
    <property type="molecule type" value="Genomic_DNA"/>
</dbReference>
<comment type="caution">
    <text evidence="1">The sequence shown here is derived from an EMBL/GenBank/DDBJ whole genome shotgun (WGS) entry which is preliminary data.</text>
</comment>
<proteinExistence type="predicted"/>
<evidence type="ECO:0000313" key="2">
    <source>
        <dbReference type="Proteomes" id="UP000187429"/>
    </source>
</evidence>
<sequence>MFNLPLKKRIIDPNSTIIRFRNFAVRYSGIAENDRTLNVLYRTILQLRTLFFWNVHDSAFWPKGFR</sequence>
<protein>
    <submittedName>
        <fullName evidence="1">Uncharacterized protein</fullName>
    </submittedName>
</protein>
<dbReference type="Proteomes" id="UP000187429">
    <property type="component" value="Unassembled WGS sequence"/>
</dbReference>
<keyword evidence="2" id="KW-1185">Reference proteome</keyword>
<name>A0A1R1YGJ8_9FUNG</name>
<evidence type="ECO:0000313" key="1">
    <source>
        <dbReference type="EMBL" id="OMJ25846.1"/>
    </source>
</evidence>
<dbReference type="AlphaFoldDB" id="A0A1R1YGJ8"/>
<reference evidence="2" key="1">
    <citation type="submission" date="2017-01" db="EMBL/GenBank/DDBJ databases">
        <authorList>
            <person name="Wang Y."/>
            <person name="White M."/>
            <person name="Kvist S."/>
            <person name="Moncalvo J.-M."/>
        </authorList>
    </citation>
    <scope>NUCLEOTIDE SEQUENCE [LARGE SCALE GENOMIC DNA]</scope>
    <source>
        <strain evidence="2">ID-206-W2</strain>
    </source>
</reference>
<gene>
    <name evidence="1" type="ORF">AYI69_g4159</name>
</gene>